<dbReference type="AlphaFoldDB" id="A0A1F6PDB1"/>
<feature type="transmembrane region" description="Helical" evidence="1">
    <location>
        <begin position="28"/>
        <end position="51"/>
    </location>
</feature>
<sequence>MVRRNLDDIKIVEPPLNELTNRSSHKRACVTGCGCIVFLIIAVAIGLKIYIGPGPQTLKIVPQNFPADIPIYDRDNIQEITFISGRYKNRGIEVAAFFPKIILSPLLLKLSGQQQTSTDANDKPTTLKSLWQIITTPVGDHKDTIQIEWQNLNTDYDFINSYYKKEMIKNSFNIDQESEGTKLMQFSFTRADGLSGSFYVTGRDDGRGTAYAILTVNLPIYNP</sequence>
<evidence type="ECO:0000313" key="2">
    <source>
        <dbReference type="EMBL" id="OGH93963.1"/>
    </source>
</evidence>
<dbReference type="Proteomes" id="UP000178254">
    <property type="component" value="Unassembled WGS sequence"/>
</dbReference>
<name>A0A1F6PDB1_9BACT</name>
<accession>A0A1F6PDB1</accession>
<dbReference type="STRING" id="1798709.A2538_03815"/>
<keyword evidence="1" id="KW-1133">Transmembrane helix</keyword>
<keyword evidence="1" id="KW-0472">Membrane</keyword>
<evidence type="ECO:0000313" key="3">
    <source>
        <dbReference type="Proteomes" id="UP000178254"/>
    </source>
</evidence>
<gene>
    <name evidence="2" type="ORF">A2538_03815</name>
</gene>
<organism evidence="2 3">
    <name type="scientific">Candidatus Magasanikbacteria bacterium RIFOXYD2_FULL_41_14</name>
    <dbReference type="NCBI Taxonomy" id="1798709"/>
    <lineage>
        <taxon>Bacteria</taxon>
        <taxon>Candidatus Magasanikiibacteriota</taxon>
    </lineage>
</organism>
<reference evidence="2 3" key="1">
    <citation type="journal article" date="2016" name="Nat. Commun.">
        <title>Thousands of microbial genomes shed light on interconnected biogeochemical processes in an aquifer system.</title>
        <authorList>
            <person name="Anantharaman K."/>
            <person name="Brown C.T."/>
            <person name="Hug L.A."/>
            <person name="Sharon I."/>
            <person name="Castelle C.J."/>
            <person name="Probst A.J."/>
            <person name="Thomas B.C."/>
            <person name="Singh A."/>
            <person name="Wilkins M.J."/>
            <person name="Karaoz U."/>
            <person name="Brodie E.L."/>
            <person name="Williams K.H."/>
            <person name="Hubbard S.S."/>
            <person name="Banfield J.F."/>
        </authorList>
    </citation>
    <scope>NUCLEOTIDE SEQUENCE [LARGE SCALE GENOMIC DNA]</scope>
</reference>
<dbReference type="EMBL" id="MFRE01000015">
    <property type="protein sequence ID" value="OGH93963.1"/>
    <property type="molecule type" value="Genomic_DNA"/>
</dbReference>
<proteinExistence type="predicted"/>
<protein>
    <submittedName>
        <fullName evidence="2">Uncharacterized protein</fullName>
    </submittedName>
</protein>
<evidence type="ECO:0000256" key="1">
    <source>
        <dbReference type="SAM" id="Phobius"/>
    </source>
</evidence>
<comment type="caution">
    <text evidence="2">The sequence shown here is derived from an EMBL/GenBank/DDBJ whole genome shotgun (WGS) entry which is preliminary data.</text>
</comment>
<keyword evidence="1" id="KW-0812">Transmembrane</keyword>